<feature type="non-terminal residue" evidence="2">
    <location>
        <position position="272"/>
    </location>
</feature>
<dbReference type="AlphaFoldDB" id="A0A1B6MRP1"/>
<accession>A0A1B6MRP1</accession>
<sequence>MSDFDETDSQHSPPVLGRPLSSIHEEPLAFDLEQLLASDLEQPLASIPEQTLEFDLEQPLASIPEQTLSFDREQPLAYNPRQSLPPNFKSREGKQEKLEERSKQNRDVKPISYPSTTQRNPYWLENQEEQALHVYGFKGKSYKNKTPKSNKSGKCNAQELSDILVKMTNNLFGGTIEDVTSSFINFQPASEDFSGFINLFHCLKQFCSTETKYRRYILESFVQKQFLETVQTFLLQNMKNCTKTEDGSEHFGEFLVDFAQLSRTAIEVLPCR</sequence>
<feature type="region of interest" description="Disordered" evidence="1">
    <location>
        <begin position="1"/>
        <end position="22"/>
    </location>
</feature>
<dbReference type="EMBL" id="GEBQ01001383">
    <property type="protein sequence ID" value="JAT38594.1"/>
    <property type="molecule type" value="Transcribed_RNA"/>
</dbReference>
<reference evidence="2" key="1">
    <citation type="submission" date="2015-11" db="EMBL/GenBank/DDBJ databases">
        <title>De novo transcriptome assembly of four potential Pierce s Disease insect vectors from Arizona vineyards.</title>
        <authorList>
            <person name="Tassone E.E."/>
        </authorList>
    </citation>
    <scope>NUCLEOTIDE SEQUENCE</scope>
</reference>
<proteinExistence type="predicted"/>
<feature type="region of interest" description="Disordered" evidence="1">
    <location>
        <begin position="77"/>
        <end position="118"/>
    </location>
</feature>
<evidence type="ECO:0000256" key="1">
    <source>
        <dbReference type="SAM" id="MobiDB-lite"/>
    </source>
</evidence>
<feature type="compositionally biased region" description="Basic and acidic residues" evidence="1">
    <location>
        <begin position="89"/>
        <end position="109"/>
    </location>
</feature>
<protein>
    <submittedName>
        <fullName evidence="2">Uncharacterized protein</fullName>
    </submittedName>
</protein>
<gene>
    <name evidence="2" type="ORF">g.40749</name>
</gene>
<name>A0A1B6MRP1_9HEMI</name>
<organism evidence="2">
    <name type="scientific">Graphocephala atropunctata</name>
    <dbReference type="NCBI Taxonomy" id="36148"/>
    <lineage>
        <taxon>Eukaryota</taxon>
        <taxon>Metazoa</taxon>
        <taxon>Ecdysozoa</taxon>
        <taxon>Arthropoda</taxon>
        <taxon>Hexapoda</taxon>
        <taxon>Insecta</taxon>
        <taxon>Pterygota</taxon>
        <taxon>Neoptera</taxon>
        <taxon>Paraneoptera</taxon>
        <taxon>Hemiptera</taxon>
        <taxon>Auchenorrhyncha</taxon>
        <taxon>Membracoidea</taxon>
        <taxon>Cicadellidae</taxon>
        <taxon>Cicadellinae</taxon>
        <taxon>Cicadellini</taxon>
        <taxon>Graphocephala</taxon>
    </lineage>
</organism>
<evidence type="ECO:0000313" key="2">
    <source>
        <dbReference type="EMBL" id="JAT38594.1"/>
    </source>
</evidence>